<reference evidence="1" key="1">
    <citation type="journal article" date="2022" name="Int. J. Mol. Sci.">
        <title>Draft Genome of Tanacetum Coccineum: Genomic Comparison of Closely Related Tanacetum-Family Plants.</title>
        <authorList>
            <person name="Yamashiro T."/>
            <person name="Shiraishi A."/>
            <person name="Nakayama K."/>
            <person name="Satake H."/>
        </authorList>
    </citation>
    <scope>NUCLEOTIDE SEQUENCE</scope>
</reference>
<comment type="caution">
    <text evidence="1">The sequence shown here is derived from an EMBL/GenBank/DDBJ whole genome shotgun (WGS) entry which is preliminary data.</text>
</comment>
<dbReference type="Proteomes" id="UP001151760">
    <property type="component" value="Unassembled WGS sequence"/>
</dbReference>
<evidence type="ECO:0000313" key="2">
    <source>
        <dbReference type="Proteomes" id="UP001151760"/>
    </source>
</evidence>
<proteinExistence type="predicted"/>
<dbReference type="EMBL" id="BQNB010008550">
    <property type="protein sequence ID" value="GJS50928.1"/>
    <property type="molecule type" value="Genomic_DNA"/>
</dbReference>
<name>A0ABQ4WDI6_9ASTR</name>
<gene>
    <name evidence="1" type="ORF">Tco_0624290</name>
</gene>
<accession>A0ABQ4WDI6</accession>
<sequence length="183" mass="21243">MQNRHGDLSGSVTEAPLRPTPLLEYPTLESEKFSEGVTFAFRKLLKIFLREITNACQGTIWRNLIRNKTIKVEKNTLDVRGLLEKIGLIRSETTTRSEKTNRREESFRSEKTIRDRRFTRKQSHDEVYGCLKGGSRNSGGKRLALSMVEEAWLSKKKECDRKTKSVFVEENECFIEEKECFCS</sequence>
<evidence type="ECO:0000313" key="1">
    <source>
        <dbReference type="EMBL" id="GJS50928.1"/>
    </source>
</evidence>
<protein>
    <submittedName>
        <fullName evidence="1">Uncharacterized protein</fullName>
    </submittedName>
</protein>
<organism evidence="1 2">
    <name type="scientific">Tanacetum coccineum</name>
    <dbReference type="NCBI Taxonomy" id="301880"/>
    <lineage>
        <taxon>Eukaryota</taxon>
        <taxon>Viridiplantae</taxon>
        <taxon>Streptophyta</taxon>
        <taxon>Embryophyta</taxon>
        <taxon>Tracheophyta</taxon>
        <taxon>Spermatophyta</taxon>
        <taxon>Magnoliopsida</taxon>
        <taxon>eudicotyledons</taxon>
        <taxon>Gunneridae</taxon>
        <taxon>Pentapetalae</taxon>
        <taxon>asterids</taxon>
        <taxon>campanulids</taxon>
        <taxon>Asterales</taxon>
        <taxon>Asteraceae</taxon>
        <taxon>Asteroideae</taxon>
        <taxon>Anthemideae</taxon>
        <taxon>Anthemidinae</taxon>
        <taxon>Tanacetum</taxon>
    </lineage>
</organism>
<keyword evidence="2" id="KW-1185">Reference proteome</keyword>
<reference evidence="1" key="2">
    <citation type="submission" date="2022-01" db="EMBL/GenBank/DDBJ databases">
        <authorList>
            <person name="Yamashiro T."/>
            <person name="Shiraishi A."/>
            <person name="Satake H."/>
            <person name="Nakayama K."/>
        </authorList>
    </citation>
    <scope>NUCLEOTIDE SEQUENCE</scope>
</reference>